<dbReference type="OrthoDB" id="9786134at2"/>
<evidence type="ECO:0000313" key="4">
    <source>
        <dbReference type="Proteomes" id="UP000198546"/>
    </source>
</evidence>
<dbReference type="PANTHER" id="PTHR30212:SF2">
    <property type="entry name" value="PROTEIN YIIM"/>
    <property type="match status" value="1"/>
</dbReference>
<dbReference type="GO" id="GO:0030151">
    <property type="term" value="F:molybdenum ion binding"/>
    <property type="evidence" value="ECO:0007669"/>
    <property type="project" value="InterPro"/>
</dbReference>
<evidence type="ECO:0000313" key="3">
    <source>
        <dbReference type="EMBL" id="SDD72076.1"/>
    </source>
</evidence>
<organism evidence="3 4">
    <name type="scientific">Auraticoccus monumenti</name>
    <dbReference type="NCBI Taxonomy" id="675864"/>
    <lineage>
        <taxon>Bacteria</taxon>
        <taxon>Bacillati</taxon>
        <taxon>Actinomycetota</taxon>
        <taxon>Actinomycetes</taxon>
        <taxon>Propionibacteriales</taxon>
        <taxon>Propionibacteriaceae</taxon>
        <taxon>Auraticoccus</taxon>
    </lineage>
</organism>
<dbReference type="GO" id="GO:0003824">
    <property type="term" value="F:catalytic activity"/>
    <property type="evidence" value="ECO:0007669"/>
    <property type="project" value="InterPro"/>
</dbReference>
<dbReference type="Gene3D" id="2.40.33.20">
    <property type="entry name" value="PK beta-barrel domain-like"/>
    <property type="match status" value="1"/>
</dbReference>
<feature type="region of interest" description="Disordered" evidence="1">
    <location>
        <begin position="1"/>
        <end position="46"/>
    </location>
</feature>
<dbReference type="PROSITE" id="PS51340">
    <property type="entry name" value="MOSC"/>
    <property type="match status" value="1"/>
</dbReference>
<dbReference type="InterPro" id="IPR011037">
    <property type="entry name" value="Pyrv_Knase-like_insert_dom_sf"/>
</dbReference>
<dbReference type="InterPro" id="IPR005302">
    <property type="entry name" value="MoCF_Sase_C"/>
</dbReference>
<dbReference type="GO" id="GO:0030170">
    <property type="term" value="F:pyridoxal phosphate binding"/>
    <property type="evidence" value="ECO:0007669"/>
    <property type="project" value="InterPro"/>
</dbReference>
<dbReference type="EMBL" id="LT629688">
    <property type="protein sequence ID" value="SDD72076.1"/>
    <property type="molecule type" value="Genomic_DNA"/>
</dbReference>
<gene>
    <name evidence="3" type="ORF">SAMN04489747_1591</name>
</gene>
<feature type="domain" description="MOSC" evidence="2">
    <location>
        <begin position="44"/>
        <end position="183"/>
    </location>
</feature>
<dbReference type="InterPro" id="IPR052353">
    <property type="entry name" value="Benzoxazolinone_Detox_Enz"/>
</dbReference>
<name>A0A1G6X458_9ACTN</name>
<evidence type="ECO:0000259" key="2">
    <source>
        <dbReference type="PROSITE" id="PS51340"/>
    </source>
</evidence>
<evidence type="ECO:0000256" key="1">
    <source>
        <dbReference type="SAM" id="MobiDB-lite"/>
    </source>
</evidence>
<dbReference type="Pfam" id="PF03473">
    <property type="entry name" value="MOSC"/>
    <property type="match status" value="1"/>
</dbReference>
<protein>
    <submittedName>
        <fullName evidence="3">MOSC domain-containing protein YiiM</fullName>
    </submittedName>
</protein>
<proteinExistence type="predicted"/>
<dbReference type="AlphaFoldDB" id="A0A1G6X458"/>
<sequence length="238" mass="25466">MTQQQHRPDATPPARVLSVNLGRAEPNPWKNAETTGFGKRPSADRVHVRAPGPKDGGLGSGLVGDHVGDRQNHGGDLQAVYAYGAEDLRRWAERLGRELPPGAFGENLTTEGVDLADCRLGERWRVGSTELVVTVPRMPCSTFRGWLGVRGWLRLFTQDGRPGTYLSVAVAGDLGAGDDIELLHRPDHGVSVADAFRAMTTDRDGAAALAPAGAHLAPGLRELVRAALAGTGREDRLF</sequence>
<dbReference type="SUPFAM" id="SSF50800">
    <property type="entry name" value="PK beta-barrel domain-like"/>
    <property type="match status" value="1"/>
</dbReference>
<keyword evidence="4" id="KW-1185">Reference proteome</keyword>
<dbReference type="Proteomes" id="UP000198546">
    <property type="component" value="Chromosome i"/>
</dbReference>
<dbReference type="RefSeq" id="WP_090592192.1">
    <property type="nucleotide sequence ID" value="NZ_LT629688.1"/>
</dbReference>
<accession>A0A1G6X458</accession>
<reference evidence="3 4" key="1">
    <citation type="submission" date="2016-10" db="EMBL/GenBank/DDBJ databases">
        <authorList>
            <person name="de Groot N.N."/>
        </authorList>
    </citation>
    <scope>NUCLEOTIDE SEQUENCE [LARGE SCALE GENOMIC DNA]</scope>
    <source>
        <strain evidence="3 4">MON 2.2</strain>
    </source>
</reference>
<dbReference type="STRING" id="675864.SAMN04489747_1591"/>
<dbReference type="PANTHER" id="PTHR30212">
    <property type="entry name" value="PROTEIN YIIM"/>
    <property type="match status" value="1"/>
</dbReference>